<evidence type="ECO:0000259" key="8">
    <source>
        <dbReference type="SMART" id="SM00694"/>
    </source>
</evidence>
<evidence type="ECO:0000256" key="4">
    <source>
        <dbReference type="ARBA" id="ARBA00023136"/>
    </source>
</evidence>
<feature type="domain" description="Peroxin/Ferlin" evidence="7">
    <location>
        <begin position="280"/>
        <end position="358"/>
    </location>
</feature>
<dbReference type="PANTHER" id="PTHR31679">
    <property type="entry name" value="PEROXISOMAL MEMBRANE PROTEIN PEX30-RELATED"/>
    <property type="match status" value="1"/>
</dbReference>
<dbReference type="InterPro" id="IPR052646">
    <property type="entry name" value="Peroxisomal_PEX28-32"/>
</dbReference>
<evidence type="ECO:0000256" key="3">
    <source>
        <dbReference type="ARBA" id="ARBA00022989"/>
    </source>
</evidence>
<evidence type="ECO:0000259" key="7">
    <source>
        <dbReference type="SMART" id="SM00693"/>
    </source>
</evidence>
<reference evidence="9" key="1">
    <citation type="submission" date="2020-12" db="EMBL/GenBank/DDBJ databases">
        <title>Metabolic potential, ecology and presence of endohyphal bacteria is reflected in genomic diversity of Mucoromycotina.</title>
        <authorList>
            <person name="Muszewska A."/>
            <person name="Okrasinska A."/>
            <person name="Steczkiewicz K."/>
            <person name="Drgas O."/>
            <person name="Orlowska M."/>
            <person name="Perlinska-Lenart U."/>
            <person name="Aleksandrzak-Piekarczyk T."/>
            <person name="Szatraj K."/>
            <person name="Zielenkiewicz U."/>
            <person name="Pilsyk S."/>
            <person name="Malc E."/>
            <person name="Mieczkowski P."/>
            <person name="Kruszewska J.S."/>
            <person name="Biernat P."/>
            <person name="Pawlowska J."/>
        </authorList>
    </citation>
    <scope>NUCLEOTIDE SEQUENCE</scope>
    <source>
        <strain evidence="9">WA0000067209</strain>
    </source>
</reference>
<dbReference type="PANTHER" id="PTHR31679:SF2">
    <property type="entry name" value="PEROXISOMAL MEMBRANE PROTEIN PEX30-RELATED"/>
    <property type="match status" value="1"/>
</dbReference>
<feature type="domain" description="Peroxin/Ferlin" evidence="8">
    <location>
        <begin position="371"/>
        <end position="404"/>
    </location>
</feature>
<evidence type="ECO:0000256" key="5">
    <source>
        <dbReference type="SAM" id="MobiDB-lite"/>
    </source>
</evidence>
<dbReference type="AlphaFoldDB" id="A0A8H7PDR1"/>
<evidence type="ECO:0000313" key="9">
    <source>
        <dbReference type="EMBL" id="KAG2172034.1"/>
    </source>
</evidence>
<dbReference type="SMART" id="SM00694">
    <property type="entry name" value="DysFC"/>
    <property type="match status" value="1"/>
</dbReference>
<proteinExistence type="predicted"/>
<keyword evidence="2 6" id="KW-0812">Transmembrane</keyword>
<keyword evidence="3 6" id="KW-1133">Transmembrane helix</keyword>
<feature type="region of interest" description="Disordered" evidence="5">
    <location>
        <begin position="310"/>
        <end position="338"/>
    </location>
</feature>
<feature type="transmembrane region" description="Helical" evidence="6">
    <location>
        <begin position="176"/>
        <end position="203"/>
    </location>
</feature>
<organism evidence="9 10">
    <name type="scientific">Mortierella isabellina</name>
    <name type="common">Filamentous fungus</name>
    <name type="synonym">Umbelopsis isabellina</name>
    <dbReference type="NCBI Taxonomy" id="91625"/>
    <lineage>
        <taxon>Eukaryota</taxon>
        <taxon>Fungi</taxon>
        <taxon>Fungi incertae sedis</taxon>
        <taxon>Mucoromycota</taxon>
        <taxon>Mucoromycotina</taxon>
        <taxon>Umbelopsidomycetes</taxon>
        <taxon>Umbelopsidales</taxon>
        <taxon>Umbelopsidaceae</taxon>
        <taxon>Umbelopsis</taxon>
    </lineage>
</organism>
<evidence type="ECO:0000256" key="1">
    <source>
        <dbReference type="ARBA" id="ARBA00004127"/>
    </source>
</evidence>
<accession>A0A8H7PDR1</accession>
<feature type="transmembrane region" description="Helical" evidence="6">
    <location>
        <begin position="80"/>
        <end position="110"/>
    </location>
</feature>
<feature type="region of interest" description="Disordered" evidence="5">
    <location>
        <begin position="412"/>
        <end position="440"/>
    </location>
</feature>
<comment type="subcellular location">
    <subcellularLocation>
        <location evidence="1">Endomembrane system</location>
        <topology evidence="1">Multi-pass membrane protein</topology>
    </subcellularLocation>
</comment>
<dbReference type="InterPro" id="IPR006614">
    <property type="entry name" value="Peroxin/Ferlin"/>
</dbReference>
<protein>
    <recommendedName>
        <fullName evidence="7 8">Peroxin/Ferlin domain-containing protein</fullName>
    </recommendedName>
</protein>
<name>A0A8H7PDR1_MORIS</name>
<sequence>MSRSRFDVEAEKLAEQVPTTDTSVLDHASSFSSPHTFTTLDSIPTPILRLLTQLAPLLNLLAYITRLINWEARNVCETLLLIAVYVSVCVWTNYVVIFGLPLGFMVYGVVSWMDNRKRQKTNKSADEDSQASLDITLENIKILNEQITQLQTWYHNHRLDWQAHPSHARRQLQIGLVYVSPVWIALCWIFGSSTLMAIVGVTWIILRSPWGRVVVFALERNVIVRHMMATFQGLLLAIEMALRGKKRVRTVREIIRRARKERGKALEKASVQATPSQPSELVFKFEIFENQRWWLGVDWTSNMMPGERTPWTDSHNDPIPSKSAFDLPEPSTTVSNDGDDQIITVKEWKWADPDWWVDMKLRKEGLVDEDGWQYTNNAWKNPSGKGGLRQFTRRRKWCRNAKLVETVNLKKAAVGSTGTDSSKERTDRKRSTIKSADDSS</sequence>
<comment type="caution">
    <text evidence="9">The sequence shown here is derived from an EMBL/GenBank/DDBJ whole genome shotgun (WGS) entry which is preliminary data.</text>
</comment>
<evidence type="ECO:0000256" key="2">
    <source>
        <dbReference type="ARBA" id="ARBA00022692"/>
    </source>
</evidence>
<dbReference type="GO" id="GO:0005778">
    <property type="term" value="C:peroxisomal membrane"/>
    <property type="evidence" value="ECO:0007669"/>
    <property type="project" value="TreeGrafter"/>
</dbReference>
<dbReference type="GO" id="GO:0007031">
    <property type="term" value="P:peroxisome organization"/>
    <property type="evidence" value="ECO:0007669"/>
    <property type="project" value="UniProtKB-ARBA"/>
</dbReference>
<dbReference type="GO" id="GO:0012505">
    <property type="term" value="C:endomembrane system"/>
    <property type="evidence" value="ECO:0007669"/>
    <property type="project" value="UniProtKB-SubCell"/>
</dbReference>
<dbReference type="SMART" id="SM00693">
    <property type="entry name" value="DysFN"/>
    <property type="match status" value="1"/>
</dbReference>
<dbReference type="Proteomes" id="UP000654370">
    <property type="component" value="Unassembled WGS sequence"/>
</dbReference>
<dbReference type="OrthoDB" id="5586090at2759"/>
<dbReference type="Pfam" id="PF06398">
    <property type="entry name" value="Pex24p"/>
    <property type="match status" value="1"/>
</dbReference>
<dbReference type="EMBL" id="JAEPQZ010000018">
    <property type="protein sequence ID" value="KAG2172034.1"/>
    <property type="molecule type" value="Genomic_DNA"/>
</dbReference>
<feature type="compositionally biased region" description="Basic and acidic residues" evidence="5">
    <location>
        <begin position="421"/>
        <end position="440"/>
    </location>
</feature>
<keyword evidence="10" id="KW-1185">Reference proteome</keyword>
<dbReference type="InterPro" id="IPR010482">
    <property type="entry name" value="TECPR1-like_DysF"/>
</dbReference>
<evidence type="ECO:0000256" key="6">
    <source>
        <dbReference type="SAM" id="Phobius"/>
    </source>
</evidence>
<keyword evidence="4 6" id="KW-0472">Membrane</keyword>
<gene>
    <name evidence="9" type="ORF">INT43_001511</name>
</gene>
<evidence type="ECO:0000313" key="10">
    <source>
        <dbReference type="Proteomes" id="UP000654370"/>
    </source>
</evidence>